<dbReference type="PROSITE" id="PS00211">
    <property type="entry name" value="ABC_TRANSPORTER_1"/>
    <property type="match status" value="2"/>
</dbReference>
<evidence type="ECO:0000256" key="8">
    <source>
        <dbReference type="ARBA" id="ARBA00023026"/>
    </source>
</evidence>
<dbReference type="SUPFAM" id="SSF90123">
    <property type="entry name" value="ABC transporter transmembrane region"/>
    <property type="match status" value="2"/>
</dbReference>
<feature type="compositionally biased region" description="Polar residues" evidence="10">
    <location>
        <begin position="1"/>
        <end position="13"/>
    </location>
</feature>
<keyword evidence="8" id="KW-0843">Virulence</keyword>
<dbReference type="Gene3D" id="1.20.1560.10">
    <property type="entry name" value="ABC transporter type 1, transmembrane domain"/>
    <property type="match status" value="2"/>
</dbReference>
<dbReference type="InterPro" id="IPR003439">
    <property type="entry name" value="ABC_transporter-like_ATP-bd"/>
</dbReference>
<evidence type="ECO:0000256" key="2">
    <source>
        <dbReference type="ARBA" id="ARBA00009726"/>
    </source>
</evidence>
<evidence type="ECO:0000313" key="15">
    <source>
        <dbReference type="Proteomes" id="UP000559256"/>
    </source>
</evidence>
<evidence type="ECO:0000256" key="10">
    <source>
        <dbReference type="SAM" id="MobiDB-lite"/>
    </source>
</evidence>
<dbReference type="GO" id="GO:0016887">
    <property type="term" value="F:ATP hydrolysis activity"/>
    <property type="evidence" value="ECO:0007669"/>
    <property type="project" value="InterPro"/>
</dbReference>
<feature type="transmembrane region" description="Helical" evidence="11">
    <location>
        <begin position="426"/>
        <end position="450"/>
    </location>
</feature>
<feature type="domain" description="ABC transmembrane type-1" evidence="13">
    <location>
        <begin position="883"/>
        <end position="1158"/>
    </location>
</feature>
<feature type="transmembrane region" description="Helical" evidence="11">
    <location>
        <begin position="400"/>
        <end position="420"/>
    </location>
</feature>
<keyword evidence="5" id="KW-0547">Nucleotide-binding</keyword>
<dbReference type="EMBL" id="JAACJM010000017">
    <property type="protein sequence ID" value="KAF5367964.1"/>
    <property type="molecule type" value="Genomic_DNA"/>
</dbReference>
<dbReference type="GO" id="GO:0140359">
    <property type="term" value="F:ABC-type transporter activity"/>
    <property type="evidence" value="ECO:0007669"/>
    <property type="project" value="InterPro"/>
</dbReference>
<comment type="subcellular location">
    <subcellularLocation>
        <location evidence="1">Membrane</location>
        <topology evidence="1">Multi-pass membrane protein</topology>
    </subcellularLocation>
</comment>
<dbReference type="CDD" id="cd18606">
    <property type="entry name" value="ABC_6TM_YOR1_D2_like"/>
    <property type="match status" value="1"/>
</dbReference>
<reference evidence="14 15" key="1">
    <citation type="journal article" date="2020" name="ISME J.">
        <title>Uncovering the hidden diversity of litter-decomposition mechanisms in mushroom-forming fungi.</title>
        <authorList>
            <person name="Floudas D."/>
            <person name="Bentzer J."/>
            <person name="Ahren D."/>
            <person name="Johansson T."/>
            <person name="Persson P."/>
            <person name="Tunlid A."/>
        </authorList>
    </citation>
    <scope>NUCLEOTIDE SEQUENCE [LARGE SCALE GENOMIC DNA]</scope>
    <source>
        <strain evidence="14 15">CBS 291.85</strain>
    </source>
</reference>
<dbReference type="Gene3D" id="3.40.50.300">
    <property type="entry name" value="P-loop containing nucleotide triphosphate hydrolases"/>
    <property type="match status" value="2"/>
</dbReference>
<dbReference type="FunFam" id="3.40.50.300:FF:000565">
    <property type="entry name" value="ABC bile acid transporter"/>
    <property type="match status" value="1"/>
</dbReference>
<evidence type="ECO:0008006" key="16">
    <source>
        <dbReference type="Google" id="ProtNLM"/>
    </source>
</evidence>
<evidence type="ECO:0000256" key="4">
    <source>
        <dbReference type="ARBA" id="ARBA00022692"/>
    </source>
</evidence>
<feature type="domain" description="ABC transporter" evidence="12">
    <location>
        <begin position="1196"/>
        <end position="1441"/>
    </location>
</feature>
<dbReference type="Pfam" id="PF00664">
    <property type="entry name" value="ABC_membrane"/>
    <property type="match status" value="2"/>
</dbReference>
<dbReference type="InterPro" id="IPR003593">
    <property type="entry name" value="AAA+_ATPase"/>
</dbReference>
<feature type="transmembrane region" description="Helical" evidence="11">
    <location>
        <begin position="159"/>
        <end position="184"/>
    </location>
</feature>
<feature type="transmembrane region" description="Helical" evidence="11">
    <location>
        <begin position="1003"/>
        <end position="1031"/>
    </location>
</feature>
<feature type="transmembrane region" description="Helical" evidence="11">
    <location>
        <begin position="232"/>
        <end position="251"/>
    </location>
</feature>
<dbReference type="SMART" id="SM00382">
    <property type="entry name" value="AAA"/>
    <property type="match status" value="2"/>
</dbReference>
<keyword evidence="6" id="KW-0067">ATP-binding</keyword>
<dbReference type="InterPro" id="IPR036640">
    <property type="entry name" value="ABC1_TM_sf"/>
</dbReference>
<gene>
    <name evidence="14" type="ORF">D9758_004466</name>
</gene>
<evidence type="ECO:0000256" key="3">
    <source>
        <dbReference type="ARBA" id="ARBA00022448"/>
    </source>
</evidence>
<dbReference type="FunFam" id="1.20.1560.10:FF:000061">
    <property type="entry name" value="ATP-binding cassette transporter YOR1"/>
    <property type="match status" value="1"/>
</dbReference>
<protein>
    <recommendedName>
        <fullName evidence="16">ABC transporter</fullName>
    </recommendedName>
</protein>
<feature type="transmembrane region" description="Helical" evidence="11">
    <location>
        <begin position="917"/>
        <end position="942"/>
    </location>
</feature>
<dbReference type="FunFam" id="3.40.50.300:FF:000997">
    <property type="entry name" value="Multidrug resistance-associated protein 1"/>
    <property type="match status" value="1"/>
</dbReference>
<feature type="domain" description="ABC transmembrane type-1" evidence="13">
    <location>
        <begin position="166"/>
        <end position="455"/>
    </location>
</feature>
<dbReference type="FunFam" id="1.20.1560.10:FF:000010">
    <property type="entry name" value="Multidrug resistance-associated ABC transporter"/>
    <property type="match status" value="1"/>
</dbReference>
<evidence type="ECO:0000256" key="7">
    <source>
        <dbReference type="ARBA" id="ARBA00022989"/>
    </source>
</evidence>
<feature type="transmembrane region" description="Helical" evidence="11">
    <location>
        <begin position="1101"/>
        <end position="1121"/>
    </location>
</feature>
<evidence type="ECO:0000256" key="6">
    <source>
        <dbReference type="ARBA" id="ARBA00022840"/>
    </source>
</evidence>
<dbReference type="InterPro" id="IPR011527">
    <property type="entry name" value="ABC1_TM_dom"/>
</dbReference>
<evidence type="ECO:0000256" key="1">
    <source>
        <dbReference type="ARBA" id="ARBA00004141"/>
    </source>
</evidence>
<evidence type="ECO:0000256" key="5">
    <source>
        <dbReference type="ARBA" id="ARBA00022741"/>
    </source>
</evidence>
<dbReference type="PROSITE" id="PS50893">
    <property type="entry name" value="ABC_TRANSPORTER_2"/>
    <property type="match status" value="2"/>
</dbReference>
<dbReference type="PROSITE" id="PS50929">
    <property type="entry name" value="ABC_TM1F"/>
    <property type="match status" value="2"/>
</dbReference>
<dbReference type="PANTHER" id="PTHR24223:SF456">
    <property type="entry name" value="MULTIDRUG RESISTANCE-ASSOCIATED PROTEIN LETHAL(2)03659"/>
    <property type="match status" value="1"/>
</dbReference>
<keyword evidence="9 11" id="KW-0472">Membrane</keyword>
<dbReference type="InterPro" id="IPR050173">
    <property type="entry name" value="ABC_transporter_C-like"/>
</dbReference>
<feature type="transmembrane region" description="Helical" evidence="11">
    <location>
        <begin position="204"/>
        <end position="226"/>
    </location>
</feature>
<proteinExistence type="inferred from homology"/>
<evidence type="ECO:0000256" key="9">
    <source>
        <dbReference type="ARBA" id="ARBA00023136"/>
    </source>
</evidence>
<dbReference type="SUPFAM" id="SSF52540">
    <property type="entry name" value="P-loop containing nucleoside triphosphate hydrolases"/>
    <property type="match status" value="2"/>
</dbReference>
<dbReference type="InterPro" id="IPR017871">
    <property type="entry name" value="ABC_transporter-like_CS"/>
</dbReference>
<evidence type="ECO:0000259" key="12">
    <source>
        <dbReference type="PROSITE" id="PS50893"/>
    </source>
</evidence>
<dbReference type="CDD" id="cd03250">
    <property type="entry name" value="ABCC_MRP_domain1"/>
    <property type="match status" value="1"/>
</dbReference>
<keyword evidence="7 11" id="KW-1133">Transmembrane helix</keyword>
<comment type="similarity">
    <text evidence="2">Belongs to the ABC transporter superfamily. ABCC family. Conjugate transporter (TC 3.A.1.208) subfamily.</text>
</comment>
<feature type="domain" description="ABC transporter" evidence="12">
    <location>
        <begin position="575"/>
        <end position="796"/>
    </location>
</feature>
<comment type="caution">
    <text evidence="14">The sequence shown here is derived from an EMBL/GenBank/DDBJ whole genome shotgun (WGS) entry which is preliminary data.</text>
</comment>
<feature type="region of interest" description="Disordered" evidence="10">
    <location>
        <begin position="804"/>
        <end position="840"/>
    </location>
</feature>
<feature type="region of interest" description="Disordered" evidence="10">
    <location>
        <begin position="1"/>
        <end position="43"/>
    </location>
</feature>
<feature type="transmembrane region" description="Helical" evidence="11">
    <location>
        <begin position="881"/>
        <end position="905"/>
    </location>
</feature>
<keyword evidence="15" id="KW-1185">Reference proteome</keyword>
<accession>A0A8H5GNB8</accession>
<organism evidence="14 15">
    <name type="scientific">Tetrapyrgos nigripes</name>
    <dbReference type="NCBI Taxonomy" id="182062"/>
    <lineage>
        <taxon>Eukaryota</taxon>
        <taxon>Fungi</taxon>
        <taxon>Dikarya</taxon>
        <taxon>Basidiomycota</taxon>
        <taxon>Agaricomycotina</taxon>
        <taxon>Agaricomycetes</taxon>
        <taxon>Agaricomycetidae</taxon>
        <taxon>Agaricales</taxon>
        <taxon>Marasmiineae</taxon>
        <taxon>Marasmiaceae</taxon>
        <taxon>Tetrapyrgos</taxon>
    </lineage>
</organism>
<dbReference type="Proteomes" id="UP000559256">
    <property type="component" value="Unassembled WGS sequence"/>
</dbReference>
<evidence type="ECO:0000259" key="13">
    <source>
        <dbReference type="PROSITE" id="PS50929"/>
    </source>
</evidence>
<name>A0A8H5GNB8_9AGAR</name>
<evidence type="ECO:0000256" key="11">
    <source>
        <dbReference type="SAM" id="Phobius"/>
    </source>
</evidence>
<dbReference type="CDD" id="cd18597">
    <property type="entry name" value="ABC_6TM_YOR1_D1_like"/>
    <property type="match status" value="1"/>
</dbReference>
<feature type="compositionally biased region" description="Basic and acidic residues" evidence="10">
    <location>
        <begin position="807"/>
        <end position="828"/>
    </location>
</feature>
<dbReference type="GO" id="GO:0005524">
    <property type="term" value="F:ATP binding"/>
    <property type="evidence" value="ECO:0007669"/>
    <property type="project" value="UniProtKB-KW"/>
</dbReference>
<sequence>MSVEPSNSSSMVTPTAFPPRPWHSRVPFVSTKTSPPPESLDEAEPIPEDHANWFSYISFSWMTSLLVKGYARPLEATDLYRLGLDRSAEVYADRIVESFERRRREADAFNQRLNEGLVHPAPWKMLYWSVSGQKEKRVEEWKEHARQKPSFVLACNDAIFWWFWSGGFFRLIADVGIITSPLIVKAIIRFATRSHNNLLAGEALPNIGPGVGLALGLFAVQIVIFLSNAQAYYRGYTTGVILRGALIHAIFSKSLRLTSRARSAGGYTTGKLTSLISADVSRIDFCSPYFHMAFTCPIQMMICLAILCVNLGYSALPGFAFFVLASPLQGKITKMLFRLRKRSVVWTDNRISLLQELLGNIRLIKIFAWEVPFLERVDKLRNAEMKFLRSRLMLRSVNNALGFGLPTLAAVLSFITYALVGHSLDAAIIFSSLSLFNLLRTPLTFLPVALSSMADAYNAMHRVEAVFNAEVISGGLQIDPELEFGVEVKNAVFTWDSPPPVKSIPDPKPKVAPIPTSPNTNSTSFLKTTVDKAMRLFGKSKPVLPTLPIATPSASTINEKEKDAAAGLAAGQEKPQPPSIPVKEEDRVFKVKNINLAIPKGQLCAIVGPVGSGKSSLLQGLVGEMRRTEGTVVFGDRVGYCPQVAWIQSATIRDNITFGQPFDEERYWKVVKDSCLLADFAMFPDGDMTEVGEKGISLSGGQKQRINIARALYFGSKVTLFDDSFSALDAHVGKDVFENVMKKALDGTTRIIVTHALHFLPYVDYIITLNDGQIVETGTYAELMSKEGLFAKFIKDFGTSGQEEVDEKAGEKKDKQVEESGQQKEKQSQPRKKLMQNEDRNVGSVSWKSMFPIDLRIGTLNNHHFTAYAAYFRAGHLSYTFPLFVIAVCFFQGSSVLSPYWLVWWQDKTFSITQGTYMAIYAVLGFCQAFGLFSMGVIFAQFTFDASRALHRFALKRVMHAPTSFFDTTPLGRIMNRFSKDIDTIDNVVGEAMRQFLGTMVQVIGSVVLVSIIIPWFLIAIAFILLLYYYIAIFYRASAREIKRLDAVLRSSLYSHFSESISGLTTIRAYGESKRFEDENTSRIDLENRAYWLSVTNQRWLSVRLDFLGSVMVFAVAIMAVGTRADISPAQTGVVLSYILVVQQAFGWAVRQSAEVENNMNAVERVLYYAHSVEQEAPHEIPETKPPTSWPSSGAIEMENVVASYRPGLPAVLKGVSLNAAGGEHIGIVGRTGAGKSTVTMTLYRTIELLSGSIKIDGIDISRIGLRDLRSSLSIIPQDPTLFSGDLRSNLDPFGQYDDARLWDALKRSYLVETTKSDSDSTLHGKPQGQLTLDSRIEEGGSNLSVGQRSLVSLARALTKNSRVIIMDEATASVDFETDYHIQNTVQSEFAGKTLLCIAHRLRTIIGYDKICVVDAGVVVECDKPEVLMDREGGVFRGMCERSGISLSDVLAARRARQTKH</sequence>
<dbReference type="Pfam" id="PF00005">
    <property type="entry name" value="ABC_tran"/>
    <property type="match status" value="2"/>
</dbReference>
<dbReference type="CDD" id="cd03244">
    <property type="entry name" value="ABCC_MRP_domain2"/>
    <property type="match status" value="1"/>
</dbReference>
<evidence type="ECO:0000313" key="14">
    <source>
        <dbReference type="EMBL" id="KAF5367964.1"/>
    </source>
</evidence>
<dbReference type="InterPro" id="IPR027417">
    <property type="entry name" value="P-loop_NTPase"/>
</dbReference>
<keyword evidence="3" id="KW-0813">Transport</keyword>
<dbReference type="OrthoDB" id="6500128at2759"/>
<feature type="transmembrane region" description="Helical" evidence="11">
    <location>
        <begin position="289"/>
        <end position="313"/>
    </location>
</feature>
<feature type="region of interest" description="Disordered" evidence="10">
    <location>
        <begin position="504"/>
        <end position="523"/>
    </location>
</feature>
<dbReference type="PANTHER" id="PTHR24223">
    <property type="entry name" value="ATP-BINDING CASSETTE SUB-FAMILY C"/>
    <property type="match status" value="1"/>
</dbReference>
<keyword evidence="4 11" id="KW-0812">Transmembrane</keyword>
<dbReference type="GO" id="GO:0016020">
    <property type="term" value="C:membrane"/>
    <property type="evidence" value="ECO:0007669"/>
    <property type="project" value="UniProtKB-SubCell"/>
</dbReference>